<accession>A0A2N1IZN6</accession>
<evidence type="ECO:0000256" key="1">
    <source>
        <dbReference type="ARBA" id="ARBA00023125"/>
    </source>
</evidence>
<name>A0A2N1IZN6_9BACT</name>
<evidence type="ECO:0000313" key="4">
    <source>
        <dbReference type="EMBL" id="PKI79765.1"/>
    </source>
</evidence>
<evidence type="ECO:0000313" key="5">
    <source>
        <dbReference type="Proteomes" id="UP000233248"/>
    </source>
</evidence>
<dbReference type="GO" id="GO:0003677">
    <property type="term" value="F:DNA binding"/>
    <property type="evidence" value="ECO:0007669"/>
    <property type="project" value="UniProtKB-UniRule"/>
</dbReference>
<keyword evidence="5" id="KW-1185">Reference proteome</keyword>
<dbReference type="EMBL" id="NXIF01000060">
    <property type="protein sequence ID" value="PKI79765.1"/>
    <property type="molecule type" value="Genomic_DNA"/>
</dbReference>
<dbReference type="RefSeq" id="WP_101185882.1">
    <property type="nucleotide sequence ID" value="NZ_CP031218.1"/>
</dbReference>
<dbReference type="AlphaFoldDB" id="A0A2N1IZN6"/>
<dbReference type="InterPro" id="IPR009057">
    <property type="entry name" value="Homeodomain-like_sf"/>
</dbReference>
<evidence type="ECO:0000259" key="3">
    <source>
        <dbReference type="PROSITE" id="PS50977"/>
    </source>
</evidence>
<keyword evidence="1 2" id="KW-0238">DNA-binding</keyword>
<sequence length="236" mass="28475">MQQKQKRAKIKQERIMKYFIESAEEIIQKEGIEAVTIRKTADLAGYTSATLYNYFDNLTHLVFLATMNHLENYNRHLYKSVAKCKNSIEVYMSVCLCFSEHAYSEPDIFELLFFSQDREKFEEYTNQYYELYPSKEEQTPQFLNTMYHLNNIYSRSFTMLDNCIKDGYLDEENANDFNDICLRFTKTIIEDVKKSNLTKDEAIQMTMKYYYQLFGFYLKPEYKKILEEYYKKLMKK</sequence>
<comment type="caution">
    <text evidence="4">The sequence shown here is derived from an EMBL/GenBank/DDBJ whole genome shotgun (WGS) entry which is preliminary data.</text>
</comment>
<protein>
    <recommendedName>
        <fullName evidence="3">HTH tetR-type domain-containing protein</fullName>
    </recommendedName>
</protein>
<dbReference type="PROSITE" id="PS50977">
    <property type="entry name" value="HTH_TETR_2"/>
    <property type="match status" value="1"/>
</dbReference>
<dbReference type="Proteomes" id="UP000233248">
    <property type="component" value="Unassembled WGS sequence"/>
</dbReference>
<dbReference type="InterPro" id="IPR001647">
    <property type="entry name" value="HTH_TetR"/>
</dbReference>
<evidence type="ECO:0000256" key="2">
    <source>
        <dbReference type="PROSITE-ProRule" id="PRU00335"/>
    </source>
</evidence>
<gene>
    <name evidence="4" type="ORF">CP960_12810</name>
</gene>
<proteinExistence type="predicted"/>
<dbReference type="OrthoDB" id="5366068at2"/>
<dbReference type="Gene3D" id="1.10.357.10">
    <property type="entry name" value="Tetracycline Repressor, domain 2"/>
    <property type="match status" value="1"/>
</dbReference>
<feature type="DNA-binding region" description="H-T-H motif" evidence="2">
    <location>
        <begin position="36"/>
        <end position="55"/>
    </location>
</feature>
<feature type="domain" description="HTH tetR-type" evidence="3">
    <location>
        <begin position="13"/>
        <end position="73"/>
    </location>
</feature>
<dbReference type="SUPFAM" id="SSF46689">
    <property type="entry name" value="Homeodomain-like"/>
    <property type="match status" value="1"/>
</dbReference>
<reference evidence="4 5" key="1">
    <citation type="submission" date="2017-09" db="EMBL/GenBank/DDBJ databases">
        <title>Genomics of the genus Arcobacter.</title>
        <authorList>
            <person name="Perez-Cataluna A."/>
            <person name="Figueras M.J."/>
            <person name="Salas-Masso N."/>
        </authorList>
    </citation>
    <scope>NUCLEOTIDE SEQUENCE [LARGE SCALE GENOMIC DNA]</scope>
    <source>
        <strain evidence="4 5">DSM 18005</strain>
    </source>
</reference>
<dbReference type="KEGG" id="ahs:AHALO_2631"/>
<organism evidence="4 5">
    <name type="scientific">Malaciobacter halophilus</name>
    <dbReference type="NCBI Taxonomy" id="197482"/>
    <lineage>
        <taxon>Bacteria</taxon>
        <taxon>Pseudomonadati</taxon>
        <taxon>Campylobacterota</taxon>
        <taxon>Epsilonproteobacteria</taxon>
        <taxon>Campylobacterales</taxon>
        <taxon>Arcobacteraceae</taxon>
        <taxon>Malaciobacter</taxon>
    </lineage>
</organism>
<dbReference type="Pfam" id="PF00440">
    <property type="entry name" value="TetR_N"/>
    <property type="match status" value="1"/>
</dbReference>